<dbReference type="AlphaFoldDB" id="A0AAW1U162"/>
<name>A0AAW1U162_9CUCU</name>
<proteinExistence type="predicted"/>
<evidence type="ECO:0000313" key="1">
    <source>
        <dbReference type="EMBL" id="KAK9874620.1"/>
    </source>
</evidence>
<organism evidence="1 2">
    <name type="scientific">Henosepilachna vigintioctopunctata</name>
    <dbReference type="NCBI Taxonomy" id="420089"/>
    <lineage>
        <taxon>Eukaryota</taxon>
        <taxon>Metazoa</taxon>
        <taxon>Ecdysozoa</taxon>
        <taxon>Arthropoda</taxon>
        <taxon>Hexapoda</taxon>
        <taxon>Insecta</taxon>
        <taxon>Pterygota</taxon>
        <taxon>Neoptera</taxon>
        <taxon>Endopterygota</taxon>
        <taxon>Coleoptera</taxon>
        <taxon>Polyphaga</taxon>
        <taxon>Cucujiformia</taxon>
        <taxon>Coccinelloidea</taxon>
        <taxon>Coccinellidae</taxon>
        <taxon>Epilachninae</taxon>
        <taxon>Epilachnini</taxon>
        <taxon>Henosepilachna</taxon>
    </lineage>
</organism>
<comment type="caution">
    <text evidence="1">The sequence shown here is derived from an EMBL/GenBank/DDBJ whole genome shotgun (WGS) entry which is preliminary data.</text>
</comment>
<dbReference type="Proteomes" id="UP001431783">
    <property type="component" value="Unassembled WGS sequence"/>
</dbReference>
<keyword evidence="2" id="KW-1185">Reference proteome</keyword>
<reference evidence="1 2" key="1">
    <citation type="submission" date="2023-03" db="EMBL/GenBank/DDBJ databases">
        <title>Genome insight into feeding habits of ladybird beetles.</title>
        <authorList>
            <person name="Li H.-S."/>
            <person name="Huang Y.-H."/>
            <person name="Pang H."/>
        </authorList>
    </citation>
    <scope>NUCLEOTIDE SEQUENCE [LARGE SCALE GENOMIC DNA]</scope>
    <source>
        <strain evidence="1">SYSU_2023b</strain>
        <tissue evidence="1">Whole body</tissue>
    </source>
</reference>
<protein>
    <submittedName>
        <fullName evidence="1">Uncharacterized protein</fullName>
    </submittedName>
</protein>
<sequence>MKRRSAILLHGTAGEKENMVKPNQHHGLCKEKSPSSWPIYTLVSTAAVASYLNGLNGDFVHDDIPAVTLNKDVTGSNPIGHVFRNDFWGTPMDEIGSHKSYRPLTTLTFRVLNWIHIPQFAFNSIICTINLEDQRSFEHLLARPSKWVLWHPIVLCKLSVNITIEDVEVSRAAANNIAGALQRLRCLVHLMKAFHISYCVGTLDRGY</sequence>
<dbReference type="PANTHER" id="PTHR44809">
    <property type="match status" value="1"/>
</dbReference>
<gene>
    <name evidence="1" type="ORF">WA026_005449</name>
</gene>
<dbReference type="InterPro" id="IPR052943">
    <property type="entry name" value="TMTC_O-mannosyl-trnsfr"/>
</dbReference>
<evidence type="ECO:0000313" key="2">
    <source>
        <dbReference type="Proteomes" id="UP001431783"/>
    </source>
</evidence>
<accession>A0AAW1U162</accession>
<dbReference type="EMBL" id="JARQZJ010000032">
    <property type="protein sequence ID" value="KAK9874620.1"/>
    <property type="molecule type" value="Genomic_DNA"/>
</dbReference>
<dbReference type="PANTHER" id="PTHR44809:SF1">
    <property type="entry name" value="PROTEIN O-MANNOSYL-TRANSFERASE TMTC1"/>
    <property type="match status" value="1"/>
</dbReference>